<keyword evidence="2" id="KW-0812">Transmembrane</keyword>
<feature type="region of interest" description="Disordered" evidence="1">
    <location>
        <begin position="75"/>
        <end position="104"/>
    </location>
</feature>
<feature type="domain" description="DUF1616" evidence="3">
    <location>
        <begin position="25"/>
        <end position="352"/>
    </location>
</feature>
<feature type="transmembrane region" description="Helical" evidence="2">
    <location>
        <begin position="141"/>
        <end position="160"/>
    </location>
</feature>
<protein>
    <submittedName>
        <fullName evidence="4">DUF1616 domain-containing protein</fullName>
    </submittedName>
</protein>
<gene>
    <name evidence="4" type="ORF">K6T50_04705</name>
</gene>
<feature type="transmembrane region" description="Helical" evidence="2">
    <location>
        <begin position="48"/>
        <end position="68"/>
    </location>
</feature>
<keyword evidence="2" id="KW-0472">Membrane</keyword>
<dbReference type="InterPro" id="IPR011674">
    <property type="entry name" value="DUF1616"/>
</dbReference>
<accession>A0A8T8WF25</accession>
<feature type="transmembrane region" description="Helical" evidence="2">
    <location>
        <begin position="196"/>
        <end position="218"/>
    </location>
</feature>
<evidence type="ECO:0000256" key="2">
    <source>
        <dbReference type="SAM" id="Phobius"/>
    </source>
</evidence>
<evidence type="ECO:0000313" key="4">
    <source>
        <dbReference type="EMBL" id="QZP38445.1"/>
    </source>
</evidence>
<dbReference type="AlphaFoldDB" id="A0A8T8WF25"/>
<sequence>MRADPRWRQILPAPVRRLPADLAAVVVAVALTVVAVFTPGIDETPLRVIVGLPFVLFVPGYALIAALFPEVGSGPTNDRDPDGPVVGDADAEAETPDAATETADESGIDGIERVALSFGTSIAVVPLVGLVLNFTPFGIRLVPIVASVGGVTLVLTAVAARRRRALPEDERFRVPYRRWASDAHAELFEPDTRTDAALNVLLAISVIVAVSSVGYAVAVPKQGESFSEFYLLTEGEDGELVADDYPTEFTQGEPQSLVVGVSNHEHRSVNYTVVAAIQRVEVSNNSTTVEASSQLREWRVELADNETWQLEHTVAPEMTGDRLRLTYFLYRGDPPETLRADTAYRELHLWVNVTAPT</sequence>
<keyword evidence="2" id="KW-1133">Transmembrane helix</keyword>
<dbReference type="InterPro" id="IPR014495">
    <property type="entry name" value="UCP018671"/>
</dbReference>
<dbReference type="PIRSF" id="PIRSF018671">
    <property type="entry name" value="UCP018671"/>
    <property type="match status" value="1"/>
</dbReference>
<evidence type="ECO:0000256" key="1">
    <source>
        <dbReference type="SAM" id="MobiDB-lite"/>
    </source>
</evidence>
<feature type="transmembrane region" description="Helical" evidence="2">
    <location>
        <begin position="114"/>
        <end position="134"/>
    </location>
</feature>
<dbReference type="EMBL" id="CP081958">
    <property type="protein sequence ID" value="QZP38445.1"/>
    <property type="molecule type" value="Genomic_DNA"/>
</dbReference>
<evidence type="ECO:0000259" key="3">
    <source>
        <dbReference type="Pfam" id="PF07760"/>
    </source>
</evidence>
<proteinExistence type="predicted"/>
<feature type="transmembrane region" description="Helical" evidence="2">
    <location>
        <begin position="20"/>
        <end position="41"/>
    </location>
</feature>
<evidence type="ECO:0000313" key="5">
    <source>
        <dbReference type="Proteomes" id="UP000826254"/>
    </source>
</evidence>
<name>A0A8T8WF25_9EURY</name>
<keyword evidence="5" id="KW-1185">Reference proteome</keyword>
<reference evidence="4 5" key="1">
    <citation type="journal article" date="2021" name="Int. J. Syst. Evol. Microbiol.">
        <title>Halobaculum halophilum sp. nov. and Halobaculum salinum sp. nov., isolated from salt lake and saline soil.</title>
        <authorList>
            <person name="Cui H.L."/>
            <person name="Shi X.W."/>
            <person name="Yin X.M."/>
            <person name="Yang X.Y."/>
            <person name="Hou J."/>
            <person name="Zhu L."/>
        </authorList>
    </citation>
    <scope>NUCLEOTIDE SEQUENCE [LARGE SCALE GENOMIC DNA]</scope>
    <source>
        <strain evidence="4 5">NBRC 109044</strain>
    </source>
</reference>
<dbReference type="RefSeq" id="WP_222608245.1">
    <property type="nucleotide sequence ID" value="NZ_CP081958.1"/>
</dbReference>
<dbReference type="Pfam" id="PF07760">
    <property type="entry name" value="DUF1616"/>
    <property type="match status" value="1"/>
</dbReference>
<organism evidence="4 5">
    <name type="scientific">Halobaculum magnesiiphilum</name>
    <dbReference type="NCBI Taxonomy" id="1017351"/>
    <lineage>
        <taxon>Archaea</taxon>
        <taxon>Methanobacteriati</taxon>
        <taxon>Methanobacteriota</taxon>
        <taxon>Stenosarchaea group</taxon>
        <taxon>Halobacteria</taxon>
        <taxon>Halobacteriales</taxon>
        <taxon>Haloferacaceae</taxon>
        <taxon>Halobaculum</taxon>
    </lineage>
</organism>
<dbReference type="KEGG" id="hmp:K6T50_04705"/>
<dbReference type="Proteomes" id="UP000826254">
    <property type="component" value="Chromosome"/>
</dbReference>
<dbReference type="GeneID" id="67177417"/>